<evidence type="ECO:0000313" key="3">
    <source>
        <dbReference type="Proteomes" id="UP000064967"/>
    </source>
</evidence>
<evidence type="ECO:0000313" key="2">
    <source>
        <dbReference type="EMBL" id="AKU96168.1"/>
    </source>
</evidence>
<sequence>MQHPSREGIAKRYGARVGGLGHDRTTGSSHPFRGNDTGDGLRAKGITKCRKAPRWFAMPFVGLLADPKAG</sequence>
<feature type="region of interest" description="Disordered" evidence="1">
    <location>
        <begin position="1"/>
        <end position="42"/>
    </location>
</feature>
<dbReference type="Proteomes" id="UP000064967">
    <property type="component" value="Chromosome"/>
</dbReference>
<name>A0A0K1PRL3_9BACT</name>
<organism evidence="2 3">
    <name type="scientific">Labilithrix luteola</name>
    <dbReference type="NCBI Taxonomy" id="1391654"/>
    <lineage>
        <taxon>Bacteria</taxon>
        <taxon>Pseudomonadati</taxon>
        <taxon>Myxococcota</taxon>
        <taxon>Polyangia</taxon>
        <taxon>Polyangiales</taxon>
        <taxon>Labilitrichaceae</taxon>
        <taxon>Labilithrix</taxon>
    </lineage>
</organism>
<protein>
    <submittedName>
        <fullName evidence="2">Uncharacterized protein</fullName>
    </submittedName>
</protein>
<proteinExistence type="predicted"/>
<dbReference type="KEGG" id="llu:AKJ09_02832"/>
<accession>A0A0K1PRL3</accession>
<dbReference type="EMBL" id="CP012333">
    <property type="protein sequence ID" value="AKU96168.1"/>
    <property type="molecule type" value="Genomic_DNA"/>
</dbReference>
<keyword evidence="3" id="KW-1185">Reference proteome</keyword>
<evidence type="ECO:0000256" key="1">
    <source>
        <dbReference type="SAM" id="MobiDB-lite"/>
    </source>
</evidence>
<reference evidence="2 3" key="1">
    <citation type="submission" date="2015-08" db="EMBL/GenBank/DDBJ databases">
        <authorList>
            <person name="Babu N.S."/>
            <person name="Beckwith C.J."/>
            <person name="Beseler K.G."/>
            <person name="Brison A."/>
            <person name="Carone J.V."/>
            <person name="Caskin T.P."/>
            <person name="Diamond M."/>
            <person name="Durham M.E."/>
            <person name="Foxe J.M."/>
            <person name="Go M."/>
            <person name="Henderson B.A."/>
            <person name="Jones I.B."/>
            <person name="McGettigan J.A."/>
            <person name="Micheletti S.J."/>
            <person name="Nasrallah M.E."/>
            <person name="Ortiz D."/>
            <person name="Piller C.R."/>
            <person name="Privatt S.R."/>
            <person name="Schneider S.L."/>
            <person name="Sharp S."/>
            <person name="Smith T.C."/>
            <person name="Stanton J.D."/>
            <person name="Ullery H.E."/>
            <person name="Wilson R.J."/>
            <person name="Serrano M.G."/>
            <person name="Buck G."/>
            <person name="Lee V."/>
            <person name="Wang Y."/>
            <person name="Carvalho R."/>
            <person name="Voegtly L."/>
            <person name="Shi R."/>
            <person name="Duckworth R."/>
            <person name="Johnson A."/>
            <person name="Loviza R."/>
            <person name="Walstead R."/>
            <person name="Shah Z."/>
            <person name="Kiflezghi M."/>
            <person name="Wade K."/>
            <person name="Ball S.L."/>
            <person name="Bradley K.W."/>
            <person name="Asai D.J."/>
            <person name="Bowman C.A."/>
            <person name="Russell D.A."/>
            <person name="Pope W.H."/>
            <person name="Jacobs-Sera D."/>
            <person name="Hendrix R.W."/>
            <person name="Hatfull G.F."/>
        </authorList>
    </citation>
    <scope>NUCLEOTIDE SEQUENCE [LARGE SCALE GENOMIC DNA]</scope>
    <source>
        <strain evidence="2 3">DSM 27648</strain>
    </source>
</reference>
<feature type="compositionally biased region" description="Basic and acidic residues" evidence="1">
    <location>
        <begin position="1"/>
        <end position="10"/>
    </location>
</feature>
<gene>
    <name evidence="2" type="ORF">AKJ09_02832</name>
</gene>
<dbReference type="AlphaFoldDB" id="A0A0K1PRL3"/>